<proteinExistence type="predicted"/>
<comment type="caution">
    <text evidence="1">The sequence shown here is derived from an EMBL/GenBank/DDBJ whole genome shotgun (WGS) entry which is preliminary data.</text>
</comment>
<organism evidence="1 2">
    <name type="scientific">Pangasianodon gigas</name>
    <name type="common">Mekong giant catfish</name>
    <name type="synonym">Pangasius gigas</name>
    <dbReference type="NCBI Taxonomy" id="30993"/>
    <lineage>
        <taxon>Eukaryota</taxon>
        <taxon>Metazoa</taxon>
        <taxon>Chordata</taxon>
        <taxon>Craniata</taxon>
        <taxon>Vertebrata</taxon>
        <taxon>Euteleostomi</taxon>
        <taxon>Actinopterygii</taxon>
        <taxon>Neopterygii</taxon>
        <taxon>Teleostei</taxon>
        <taxon>Ostariophysi</taxon>
        <taxon>Siluriformes</taxon>
        <taxon>Pangasiidae</taxon>
        <taxon>Pangasianodon</taxon>
    </lineage>
</organism>
<reference evidence="1 2" key="1">
    <citation type="journal article" date="2022" name="bioRxiv">
        <title>An ancient truncated duplication of the anti-Mullerian hormone receptor type 2 gene is a potential conserved master sex determinant in the Pangasiidae catfish family.</title>
        <authorList>
            <person name="Wen M."/>
            <person name="Pan Q."/>
            <person name="Jouanno E."/>
            <person name="Montfort J."/>
            <person name="Zahm M."/>
            <person name="Cabau C."/>
            <person name="Klopp C."/>
            <person name="Iampietro C."/>
            <person name="Roques C."/>
            <person name="Bouchez O."/>
            <person name="Castinel A."/>
            <person name="Donnadieu C."/>
            <person name="Parrinello H."/>
            <person name="Poncet C."/>
            <person name="Belmonte E."/>
            <person name="Gautier V."/>
            <person name="Avarre J.-C."/>
            <person name="Dugue R."/>
            <person name="Gustiano R."/>
            <person name="Ha T.T.T."/>
            <person name="Campet M."/>
            <person name="Sriphairoj K."/>
            <person name="Ribolli J."/>
            <person name="de Almeida F.L."/>
            <person name="Desvignes T."/>
            <person name="Postlethwait J.H."/>
            <person name="Bucao C.F."/>
            <person name="Robinson-Rechavi M."/>
            <person name="Bobe J."/>
            <person name="Herpin A."/>
            <person name="Guiguen Y."/>
        </authorList>
    </citation>
    <scope>NUCLEOTIDE SEQUENCE [LARGE SCALE GENOMIC DNA]</scope>
    <source>
        <strain evidence="1">YG-Dec2019</strain>
    </source>
</reference>
<accession>A0ACC5XF63</accession>
<keyword evidence="2" id="KW-1185">Reference proteome</keyword>
<evidence type="ECO:0000313" key="2">
    <source>
        <dbReference type="Proteomes" id="UP000829447"/>
    </source>
</evidence>
<protein>
    <submittedName>
        <fullName evidence="1">Uncharacterized protein</fullName>
    </submittedName>
</protein>
<evidence type="ECO:0000313" key="1">
    <source>
        <dbReference type="EMBL" id="MCI4389765.1"/>
    </source>
</evidence>
<sequence>MESFWFLGSTISQDLKWETHIDSILKKAQKRLYFLRQLRKFNLPQELLTWFYSAVIESVLCTSITVLFGSATKSDRRRLQWVVQTAERIIGAPLPTLQDLYSSRVRKRPGKIISDTSHPGHNLLELLPSGQRLRALTTTTIRPKNSFCPQAVSLISSELSSRNDDHSPCRSLSLNISKTF</sequence>
<name>A0ACC5XF63_PANGG</name>
<dbReference type="Proteomes" id="UP000829447">
    <property type="component" value="Linkage Group LG19"/>
</dbReference>
<dbReference type="EMBL" id="CM040472">
    <property type="protein sequence ID" value="MCI4389765.1"/>
    <property type="molecule type" value="Genomic_DNA"/>
</dbReference>
<gene>
    <name evidence="1" type="ORF">PGIGA_G00102240</name>
</gene>